<keyword evidence="8 14" id="KW-0067">ATP-binding</keyword>
<dbReference type="PANTHER" id="PTHR22683:SF41">
    <property type="entry name" value="DNA TRANSLOCASE FTSK"/>
    <property type="match status" value="1"/>
</dbReference>
<keyword evidence="6 14" id="KW-0547">Nucleotide-binding</keyword>
<dbReference type="Pfam" id="PF17854">
    <property type="entry name" value="FtsK_alpha"/>
    <property type="match status" value="1"/>
</dbReference>
<evidence type="ECO:0000256" key="5">
    <source>
        <dbReference type="ARBA" id="ARBA00022692"/>
    </source>
</evidence>
<keyword evidence="10" id="KW-0238">DNA-binding</keyword>
<dbReference type="GO" id="GO:0005524">
    <property type="term" value="F:ATP binding"/>
    <property type="evidence" value="ECO:0007669"/>
    <property type="project" value="UniProtKB-UniRule"/>
</dbReference>
<feature type="binding site" evidence="14">
    <location>
        <begin position="398"/>
        <end position="405"/>
    </location>
    <ligand>
        <name>ATP</name>
        <dbReference type="ChEBI" id="CHEBI:30616"/>
    </ligand>
</feature>
<dbReference type="Pfam" id="PF09397">
    <property type="entry name" value="FtsK_gamma"/>
    <property type="match status" value="1"/>
</dbReference>
<dbReference type="GO" id="GO:0005886">
    <property type="term" value="C:plasma membrane"/>
    <property type="evidence" value="ECO:0007669"/>
    <property type="project" value="UniProtKB-SubCell"/>
</dbReference>
<comment type="function">
    <text evidence="13">Essential cell division protein that coordinates cell division and chromosome segregation. The N-terminus is involved in assembly of the cell-division machinery. The C-terminus functions as a DNA motor that moves dsDNA in an ATP-dependent manner towards the dif recombination site, which is located within the replication terminus region. Required for activation of the Xer recombinase, allowing activation of chromosome unlinking by recombination.</text>
</comment>
<dbReference type="InterPro" id="IPR027417">
    <property type="entry name" value="P-loop_NTPase"/>
</dbReference>
<evidence type="ECO:0000256" key="2">
    <source>
        <dbReference type="ARBA" id="ARBA00006474"/>
    </source>
</evidence>
<evidence type="ECO:0000313" key="18">
    <source>
        <dbReference type="Proteomes" id="UP000245423"/>
    </source>
</evidence>
<dbReference type="Gene3D" id="3.40.50.300">
    <property type="entry name" value="P-loop containing nucleotide triphosphate hydrolases"/>
    <property type="match status" value="1"/>
</dbReference>
<feature type="transmembrane region" description="Helical" evidence="15">
    <location>
        <begin position="46"/>
        <end position="72"/>
    </location>
</feature>
<dbReference type="HOGENOM" id="CLU_001981_9_2_9"/>
<dbReference type="InterPro" id="IPR036390">
    <property type="entry name" value="WH_DNA-bd_sf"/>
</dbReference>
<dbReference type="GO" id="GO:0007059">
    <property type="term" value="P:chromosome segregation"/>
    <property type="evidence" value="ECO:0007669"/>
    <property type="project" value="UniProtKB-KW"/>
</dbReference>
<dbReference type="InterPro" id="IPR050206">
    <property type="entry name" value="FtsK/SpoIIIE/SftA"/>
</dbReference>
<dbReference type="EMBL" id="LT669839">
    <property type="protein sequence ID" value="SHD77073.1"/>
    <property type="molecule type" value="Genomic_DNA"/>
</dbReference>
<keyword evidence="5 15" id="KW-0812">Transmembrane</keyword>
<keyword evidence="11 15" id="KW-0472">Membrane</keyword>
<evidence type="ECO:0000256" key="7">
    <source>
        <dbReference type="ARBA" id="ARBA00022829"/>
    </source>
</evidence>
<evidence type="ECO:0000256" key="12">
    <source>
        <dbReference type="ARBA" id="ARBA00023306"/>
    </source>
</evidence>
<protein>
    <submittedName>
        <fullName evidence="17">Spore DNA translocase</fullName>
    </submittedName>
</protein>
<dbReference type="SUPFAM" id="SSF46785">
    <property type="entry name" value="Winged helix' DNA-binding domain"/>
    <property type="match status" value="1"/>
</dbReference>
<evidence type="ECO:0000256" key="3">
    <source>
        <dbReference type="ARBA" id="ARBA00022475"/>
    </source>
</evidence>
<keyword evidence="9 15" id="KW-1133">Transmembrane helix</keyword>
<comment type="subcellular location">
    <subcellularLocation>
        <location evidence="1">Cell membrane</location>
        <topology evidence="1">Multi-pass membrane protein</topology>
    </subcellularLocation>
</comment>
<accession>M1Z654</accession>
<dbReference type="PROSITE" id="PS50901">
    <property type="entry name" value="FTSK"/>
    <property type="match status" value="1"/>
</dbReference>
<evidence type="ECO:0000256" key="13">
    <source>
        <dbReference type="ARBA" id="ARBA00024986"/>
    </source>
</evidence>
<dbReference type="InterPro" id="IPR036388">
    <property type="entry name" value="WH-like_DNA-bd_sf"/>
</dbReference>
<keyword evidence="4" id="KW-0132">Cell division</keyword>
<feature type="transmembrane region" description="Helical" evidence="15">
    <location>
        <begin position="121"/>
        <end position="139"/>
    </location>
</feature>
<evidence type="ECO:0000256" key="1">
    <source>
        <dbReference type="ARBA" id="ARBA00004651"/>
    </source>
</evidence>
<keyword evidence="18" id="KW-1185">Reference proteome</keyword>
<dbReference type="Gene3D" id="3.30.980.40">
    <property type="match status" value="1"/>
</dbReference>
<dbReference type="Pfam" id="PF13491">
    <property type="entry name" value="FtsK_4TM"/>
    <property type="match status" value="1"/>
</dbReference>
<dbReference type="SMART" id="SM00843">
    <property type="entry name" value="Ftsk_gamma"/>
    <property type="match status" value="1"/>
</dbReference>
<feature type="transmembrane region" description="Helical" evidence="15">
    <location>
        <begin position="12"/>
        <end position="34"/>
    </location>
</feature>
<evidence type="ECO:0000256" key="9">
    <source>
        <dbReference type="ARBA" id="ARBA00022989"/>
    </source>
</evidence>
<evidence type="ECO:0000256" key="10">
    <source>
        <dbReference type="ARBA" id="ARBA00023125"/>
    </source>
</evidence>
<dbReference type="PANTHER" id="PTHR22683">
    <property type="entry name" value="SPORULATION PROTEIN RELATED"/>
    <property type="match status" value="1"/>
</dbReference>
<dbReference type="Proteomes" id="UP000245423">
    <property type="component" value="Chromosome 1"/>
</dbReference>
<evidence type="ECO:0000256" key="15">
    <source>
        <dbReference type="SAM" id="Phobius"/>
    </source>
</evidence>
<dbReference type="CDD" id="cd01127">
    <property type="entry name" value="TrwB_TraG_TraD_VirD4"/>
    <property type="match status" value="1"/>
</dbReference>
<proteinExistence type="inferred from homology"/>
<name>M1Z654_9FIRM</name>
<comment type="similarity">
    <text evidence="2">Belongs to the FtsK/SpoIIIE/SftA family.</text>
</comment>
<dbReference type="Pfam" id="PF01580">
    <property type="entry name" value="FtsK_SpoIIIE"/>
    <property type="match status" value="1"/>
</dbReference>
<dbReference type="AlphaFoldDB" id="M1Z654"/>
<evidence type="ECO:0000256" key="14">
    <source>
        <dbReference type="PROSITE-ProRule" id="PRU00289"/>
    </source>
</evidence>
<evidence type="ECO:0000259" key="16">
    <source>
        <dbReference type="PROSITE" id="PS50901"/>
    </source>
</evidence>
<evidence type="ECO:0000313" key="17">
    <source>
        <dbReference type="EMBL" id="SHD77073.1"/>
    </source>
</evidence>
<feature type="domain" description="FtsK" evidence="16">
    <location>
        <begin position="381"/>
        <end position="571"/>
    </location>
</feature>
<organism evidence="17 18">
    <name type="scientific">[Clostridium] ultunense Esp</name>
    <dbReference type="NCBI Taxonomy" id="1288971"/>
    <lineage>
        <taxon>Bacteria</taxon>
        <taxon>Bacillati</taxon>
        <taxon>Bacillota</taxon>
        <taxon>Tissierellia</taxon>
        <taxon>Tissierellales</taxon>
        <taxon>Tepidimicrobiaceae</taxon>
        <taxon>Schnuerera</taxon>
    </lineage>
</organism>
<dbReference type="GO" id="GO:0003677">
    <property type="term" value="F:DNA binding"/>
    <property type="evidence" value="ECO:0007669"/>
    <property type="project" value="UniProtKB-KW"/>
</dbReference>
<keyword evidence="3" id="KW-1003">Cell membrane</keyword>
<evidence type="ECO:0000256" key="11">
    <source>
        <dbReference type="ARBA" id="ARBA00023136"/>
    </source>
</evidence>
<keyword evidence="12" id="KW-0131">Cell cycle</keyword>
<dbReference type="RefSeq" id="WP_005582719.1">
    <property type="nucleotide sequence ID" value="NZ_LT669839.1"/>
</dbReference>
<dbReference type="InterPro" id="IPR041027">
    <property type="entry name" value="FtsK_alpha"/>
</dbReference>
<dbReference type="InterPro" id="IPR025199">
    <property type="entry name" value="FtsK_4TM"/>
</dbReference>
<dbReference type="Gene3D" id="1.10.10.10">
    <property type="entry name" value="Winged helix-like DNA-binding domain superfamily/Winged helix DNA-binding domain"/>
    <property type="match status" value="1"/>
</dbReference>
<dbReference type="InterPro" id="IPR002543">
    <property type="entry name" value="FtsK_dom"/>
</dbReference>
<evidence type="ECO:0000256" key="8">
    <source>
        <dbReference type="ARBA" id="ARBA00022840"/>
    </source>
</evidence>
<dbReference type="GO" id="GO:0051301">
    <property type="term" value="P:cell division"/>
    <property type="evidence" value="ECO:0007669"/>
    <property type="project" value="UniProtKB-KW"/>
</dbReference>
<evidence type="ECO:0000256" key="6">
    <source>
        <dbReference type="ARBA" id="ARBA00022741"/>
    </source>
</evidence>
<dbReference type="SUPFAM" id="SSF52540">
    <property type="entry name" value="P-loop containing nucleoside triphosphate hydrolases"/>
    <property type="match status" value="1"/>
</dbReference>
<sequence length="718" mass="79545">MSKKKKVKNMEITREIIGIIIVSLGILSSISLISNKTGIIGVFLRSIFFTLMGFGGYIFPLIIIAIGLLFIINKIDIDKDRKPMHLLILFFCFLTLIDIKAQTGTSLSTKITNSVELSKEGLGGGFIGTVFGFVFLKLFGSVGSYIIIAFIILITVLLFTEIRIKDFIKKLKFKKNNITNLNRGLDGKQKISNTTKTDRIDKQIIIHDHTNNGQKGRELDTTIEVNTTIQDEMLVSRSSNVIANYTLPSLELLKDFEKKQDPYSKKEILNNAKKIEETMKNFGIDANIMQINKGPAITCYELQLAPGIKVSRVVNLSDDLALNLATSDIRVEAPIPGKAAVGIEVPNRIKDNVGLKEILQSDEYISLDSNIPLLLGKNISGKPIVSSIDKMPHLLIAGATGSGKSVCINTIIMSILFKAHPDEVKLLLIDPKVVELSIYNGIPHLLIPVVTEPRKAASALNWAVEEMERRYKLFAKNSVRDIKAFNEKFENKKEERLSNIVIIIDELADLMMVAAQEIEDLICRLAQMARAAGIYLIVATQRPSVDVITGTIKANIPSRISFAVSSQVDSRTILDMSGAEKLLGKGDMLFYPSNLSKPIRIQGAFISDGEVEKVVEFLKAQNLADYDDEIIETIHSEIELDNFLGDRDELLPDAAYLVTGEGQASISLLQRKLKIGYARAARIVDEMEELGIVGGHEGSKPRKVLITRDEVDSLFGER</sequence>
<feature type="transmembrane region" description="Helical" evidence="15">
    <location>
        <begin position="84"/>
        <end position="101"/>
    </location>
</feature>
<feature type="transmembrane region" description="Helical" evidence="15">
    <location>
        <begin position="146"/>
        <end position="164"/>
    </location>
</feature>
<dbReference type="InterPro" id="IPR018541">
    <property type="entry name" value="Ftsk_gamma"/>
</dbReference>
<gene>
    <name evidence="17" type="primary">spoIIIE</name>
    <name evidence="17" type="ORF">CUESP1_1710</name>
</gene>
<reference evidence="17 18" key="1">
    <citation type="submission" date="2016-11" db="EMBL/GenBank/DDBJ databases">
        <authorList>
            <person name="Manzoor S."/>
        </authorList>
    </citation>
    <scope>NUCLEOTIDE SEQUENCE [LARGE SCALE GENOMIC DNA]</scope>
    <source>
        <strain evidence="17">Clostridium ultunense strain Esp</strain>
    </source>
</reference>
<keyword evidence="7" id="KW-0159">Chromosome partition</keyword>
<evidence type="ECO:0000256" key="4">
    <source>
        <dbReference type="ARBA" id="ARBA00022618"/>
    </source>
</evidence>